<feature type="transmembrane region" description="Helical" evidence="1">
    <location>
        <begin position="96"/>
        <end position="119"/>
    </location>
</feature>
<organism evidence="2 3">
    <name type="scientific">Asticcacaulis currens</name>
    <dbReference type="NCBI Taxonomy" id="2984210"/>
    <lineage>
        <taxon>Bacteria</taxon>
        <taxon>Pseudomonadati</taxon>
        <taxon>Pseudomonadota</taxon>
        <taxon>Alphaproteobacteria</taxon>
        <taxon>Caulobacterales</taxon>
        <taxon>Caulobacteraceae</taxon>
        <taxon>Asticcacaulis</taxon>
    </lineage>
</organism>
<feature type="transmembrane region" description="Helical" evidence="1">
    <location>
        <begin position="15"/>
        <end position="32"/>
    </location>
</feature>
<dbReference type="EMBL" id="JAQQKW010000008">
    <property type="protein sequence ID" value="MDC7695288.1"/>
    <property type="molecule type" value="Genomic_DNA"/>
</dbReference>
<keyword evidence="1" id="KW-0812">Transmembrane</keyword>
<dbReference type="Proteomes" id="UP001216595">
    <property type="component" value="Unassembled WGS sequence"/>
</dbReference>
<sequence length="148" mass="17006">MDNEKRIEQAERQRLWRRLLLAINGVAYFAWIGSQGLNQTGLLGWSPQEWSLIQTLSWPIWAISLGGVFVQMAWLRRNRQVTRLIDDERTAHVTRYAYQGGYWGLLLAVAAVYAATFFTQVDARVVLPLLLATGVTLNSFIYAWLYRG</sequence>
<dbReference type="RefSeq" id="WP_272741965.1">
    <property type="nucleotide sequence ID" value="NZ_JAQQKW010000008.1"/>
</dbReference>
<reference evidence="2 3" key="1">
    <citation type="submission" date="2023-01" db="EMBL/GenBank/DDBJ databases">
        <title>Novel species of the genus Asticcacaulis isolated from rivers.</title>
        <authorList>
            <person name="Lu H."/>
        </authorList>
    </citation>
    <scope>NUCLEOTIDE SEQUENCE [LARGE SCALE GENOMIC DNA]</scope>
    <source>
        <strain evidence="2 3">DXS10W</strain>
    </source>
</reference>
<evidence type="ECO:0008006" key="4">
    <source>
        <dbReference type="Google" id="ProtNLM"/>
    </source>
</evidence>
<gene>
    <name evidence="2" type="ORF">PQU94_13465</name>
</gene>
<protein>
    <recommendedName>
        <fullName evidence="4">DUF2178 domain-containing protein</fullName>
    </recommendedName>
</protein>
<keyword evidence="1" id="KW-0472">Membrane</keyword>
<feature type="transmembrane region" description="Helical" evidence="1">
    <location>
        <begin position="52"/>
        <end position="75"/>
    </location>
</feature>
<evidence type="ECO:0000256" key="1">
    <source>
        <dbReference type="SAM" id="Phobius"/>
    </source>
</evidence>
<accession>A0ABT5IGG3</accession>
<name>A0ABT5IGG3_9CAUL</name>
<comment type="caution">
    <text evidence="2">The sequence shown here is derived from an EMBL/GenBank/DDBJ whole genome shotgun (WGS) entry which is preliminary data.</text>
</comment>
<keyword evidence="1" id="KW-1133">Transmembrane helix</keyword>
<keyword evidence="3" id="KW-1185">Reference proteome</keyword>
<evidence type="ECO:0000313" key="3">
    <source>
        <dbReference type="Proteomes" id="UP001216595"/>
    </source>
</evidence>
<evidence type="ECO:0000313" key="2">
    <source>
        <dbReference type="EMBL" id="MDC7695288.1"/>
    </source>
</evidence>
<feature type="transmembrane region" description="Helical" evidence="1">
    <location>
        <begin position="125"/>
        <end position="145"/>
    </location>
</feature>
<proteinExistence type="predicted"/>